<dbReference type="PROSITE" id="PS50097">
    <property type="entry name" value="BTB"/>
    <property type="match status" value="1"/>
</dbReference>
<dbReference type="PANTHER" id="PTHR45632">
    <property type="entry name" value="LD33804P"/>
    <property type="match status" value="1"/>
</dbReference>
<feature type="region of interest" description="Disordered" evidence="1">
    <location>
        <begin position="255"/>
        <end position="295"/>
    </location>
</feature>
<dbReference type="InterPro" id="IPR000210">
    <property type="entry name" value="BTB/POZ_dom"/>
</dbReference>
<protein>
    <recommendedName>
        <fullName evidence="2">BTB domain-containing protein</fullName>
    </recommendedName>
</protein>
<feature type="region of interest" description="Disordered" evidence="1">
    <location>
        <begin position="435"/>
        <end position="485"/>
    </location>
</feature>
<dbReference type="AlphaFoldDB" id="A0AAN9W3I3"/>
<comment type="caution">
    <text evidence="3">The sequence shown here is derived from an EMBL/GenBank/DDBJ whole genome shotgun (WGS) entry which is preliminary data.</text>
</comment>
<feature type="region of interest" description="Disordered" evidence="1">
    <location>
        <begin position="314"/>
        <end position="391"/>
    </location>
</feature>
<dbReference type="Proteomes" id="UP001378592">
    <property type="component" value="Unassembled WGS sequence"/>
</dbReference>
<evidence type="ECO:0000259" key="2">
    <source>
        <dbReference type="PROSITE" id="PS50097"/>
    </source>
</evidence>
<dbReference type="EMBL" id="JAZDUA010000010">
    <property type="protein sequence ID" value="KAK7873746.1"/>
    <property type="molecule type" value="Genomic_DNA"/>
</dbReference>
<dbReference type="SUPFAM" id="SSF54695">
    <property type="entry name" value="POZ domain"/>
    <property type="match status" value="1"/>
</dbReference>
<evidence type="ECO:0000256" key="1">
    <source>
        <dbReference type="SAM" id="MobiDB-lite"/>
    </source>
</evidence>
<dbReference type="Pfam" id="PF00651">
    <property type="entry name" value="BTB"/>
    <property type="match status" value="1"/>
</dbReference>
<dbReference type="InterPro" id="IPR011333">
    <property type="entry name" value="SKP1/BTB/POZ_sf"/>
</dbReference>
<feature type="compositionally biased region" description="Polar residues" evidence="1">
    <location>
        <begin position="285"/>
        <end position="295"/>
    </location>
</feature>
<gene>
    <name evidence="3" type="ORF">R5R35_013276</name>
</gene>
<name>A0AAN9W3I3_9ORTH</name>
<reference evidence="3 4" key="1">
    <citation type="submission" date="2024-03" db="EMBL/GenBank/DDBJ databases">
        <title>The genome assembly and annotation of the cricket Gryllus longicercus Weissman &amp; Gray.</title>
        <authorList>
            <person name="Szrajer S."/>
            <person name="Gray D."/>
            <person name="Ylla G."/>
        </authorList>
    </citation>
    <scope>NUCLEOTIDE SEQUENCE [LARGE SCALE GENOMIC DNA]</scope>
    <source>
        <strain evidence="3">DAG 2021-001</strain>
        <tissue evidence="3">Whole body minus gut</tissue>
    </source>
</reference>
<evidence type="ECO:0000313" key="3">
    <source>
        <dbReference type="EMBL" id="KAK7873746.1"/>
    </source>
</evidence>
<organism evidence="3 4">
    <name type="scientific">Gryllus longicercus</name>
    <dbReference type="NCBI Taxonomy" id="2509291"/>
    <lineage>
        <taxon>Eukaryota</taxon>
        <taxon>Metazoa</taxon>
        <taxon>Ecdysozoa</taxon>
        <taxon>Arthropoda</taxon>
        <taxon>Hexapoda</taxon>
        <taxon>Insecta</taxon>
        <taxon>Pterygota</taxon>
        <taxon>Neoptera</taxon>
        <taxon>Polyneoptera</taxon>
        <taxon>Orthoptera</taxon>
        <taxon>Ensifera</taxon>
        <taxon>Gryllidea</taxon>
        <taxon>Grylloidea</taxon>
        <taxon>Gryllidae</taxon>
        <taxon>Gryllinae</taxon>
        <taxon>Gryllus</taxon>
    </lineage>
</organism>
<feature type="compositionally biased region" description="Low complexity" evidence="1">
    <location>
        <begin position="314"/>
        <end position="337"/>
    </location>
</feature>
<feature type="domain" description="BTB" evidence="2">
    <location>
        <begin position="28"/>
        <end position="93"/>
    </location>
</feature>
<dbReference type="Gene3D" id="3.30.710.10">
    <property type="entry name" value="Potassium Channel Kv1.1, Chain A"/>
    <property type="match status" value="1"/>
</dbReference>
<keyword evidence="4" id="KW-1185">Reference proteome</keyword>
<evidence type="ECO:0000313" key="4">
    <source>
        <dbReference type="Proteomes" id="UP001378592"/>
    </source>
</evidence>
<dbReference type="SMART" id="SM00225">
    <property type="entry name" value="BTB"/>
    <property type="match status" value="1"/>
</dbReference>
<sequence length="536" mass="57467">MSYTLSCDNHCSTLMSALNKFRETKKFHDVCFLADSERLYVNRTILAAYSPYMEHVLNDLNNTTVVFVAHGISAKTMNQLIDFMYRGVISIAQEDVMPLINAAKIYHIVGLKDCANSEGPVGKASHQGQQFNCPTPLHPRHLHTQTYIDPPLQKIPPSSLTASQLFSHCPAQVVSSQPLEQTGSASTCCSHICASARVTITSTPAAPPSTSFARDIVLGSGISITPTSVEPATSSSGLFQCSLNSHLHQRHIGSLAKTFPPPVSDISRQNHGDAESSAIVEPMAASSSSVPTDLSLPSQSATVLLSASQVTTSCSSAPATTTQSVSSASSTTSQSISNWPHGKDSENCESPSVRVSIHRKRSRSPHKIQIRQTSPAPSERNDNSVAPNTQASDLTIELEELETNIKKNSSSSSEGDDIINEVLALADSVLPAASSPLVKRSSPRRTGLSGPFARRSHSFRSPGIQRNVSPLGGSSKPSNNQLPAEEGRTVSACLWSNFEKSCASETISTSPKSKVIVREQYRGVHRPPGRRRGKSC</sequence>
<feature type="compositionally biased region" description="Basic residues" evidence="1">
    <location>
        <begin position="356"/>
        <end position="369"/>
    </location>
</feature>
<proteinExistence type="predicted"/>
<accession>A0AAN9W3I3</accession>